<feature type="transmembrane region" description="Helical" evidence="1">
    <location>
        <begin position="86"/>
        <end position="107"/>
    </location>
</feature>
<evidence type="ECO:0000256" key="1">
    <source>
        <dbReference type="SAM" id="Phobius"/>
    </source>
</evidence>
<dbReference type="Proteomes" id="UP000315889">
    <property type="component" value="Unassembled WGS sequence"/>
</dbReference>
<keyword evidence="1" id="KW-1133">Transmembrane helix</keyword>
<keyword evidence="1" id="KW-0472">Membrane</keyword>
<comment type="caution">
    <text evidence="2">The sequence shown here is derived from an EMBL/GenBank/DDBJ whole genome shotgun (WGS) entry which is preliminary data.</text>
</comment>
<organism evidence="2 3">
    <name type="scientific">SAR92 clade bacterium</name>
    <dbReference type="NCBI Taxonomy" id="2315479"/>
    <lineage>
        <taxon>Bacteria</taxon>
        <taxon>Pseudomonadati</taxon>
        <taxon>Pseudomonadota</taxon>
        <taxon>Gammaproteobacteria</taxon>
        <taxon>Cellvibrionales</taxon>
        <taxon>Porticoccaceae</taxon>
        <taxon>SAR92 clade</taxon>
    </lineage>
</organism>
<reference evidence="2 3" key="1">
    <citation type="submission" date="2019-02" db="EMBL/GenBank/DDBJ databases">
        <title>Prokaryotic population dynamics and viral predation in marine succession experiment using metagenomics: the confinement effect.</title>
        <authorList>
            <person name="Haro-Moreno J.M."/>
            <person name="Rodriguez-Valera F."/>
            <person name="Lopez-Perez M."/>
        </authorList>
    </citation>
    <scope>NUCLEOTIDE SEQUENCE [LARGE SCALE GENOMIC DNA]</scope>
    <source>
        <strain evidence="2">MED-G170</strain>
    </source>
</reference>
<proteinExistence type="predicted"/>
<protein>
    <submittedName>
        <fullName evidence="2">Uncharacterized protein</fullName>
    </submittedName>
</protein>
<dbReference type="AlphaFoldDB" id="A0A520MGB2"/>
<evidence type="ECO:0000313" key="3">
    <source>
        <dbReference type="Proteomes" id="UP000315889"/>
    </source>
</evidence>
<dbReference type="EMBL" id="SHBP01000005">
    <property type="protein sequence ID" value="RZO20266.1"/>
    <property type="molecule type" value="Genomic_DNA"/>
</dbReference>
<keyword evidence="1" id="KW-0812">Transmembrane</keyword>
<feature type="transmembrane region" description="Helical" evidence="1">
    <location>
        <begin position="6"/>
        <end position="28"/>
    </location>
</feature>
<feature type="transmembrane region" description="Helical" evidence="1">
    <location>
        <begin position="40"/>
        <end position="57"/>
    </location>
</feature>
<name>A0A520MGB2_9GAMM</name>
<sequence>MYSAEDYFWGWTAYITGALCLLFVSWYLMRNLRFSWVRHILIILAAIFLLTPVAAYTDDPRLAPAFFVSFYEGFVSNPDTGFQRGAAPIVALMVLGLAGYLLLRLLVWKVKKPKALKAEP</sequence>
<evidence type="ECO:0000313" key="2">
    <source>
        <dbReference type="EMBL" id="RZO20266.1"/>
    </source>
</evidence>
<accession>A0A520MGB2</accession>
<gene>
    <name evidence="2" type="ORF">EVB03_04950</name>
</gene>